<evidence type="ECO:0000313" key="2">
    <source>
        <dbReference type="EMBL" id="PIV01862.1"/>
    </source>
</evidence>
<evidence type="ECO:0000313" key="3">
    <source>
        <dbReference type="Proteomes" id="UP000229631"/>
    </source>
</evidence>
<reference evidence="3" key="1">
    <citation type="submission" date="2017-09" db="EMBL/GenBank/DDBJ databases">
        <title>Depth-based differentiation of microbial function through sediment-hosted aquifers and enrichment of novel symbionts in the deep terrestrial subsurface.</title>
        <authorList>
            <person name="Probst A.J."/>
            <person name="Ladd B."/>
            <person name="Jarett J.K."/>
            <person name="Geller-Mcgrath D.E."/>
            <person name="Sieber C.M.K."/>
            <person name="Emerson J.B."/>
            <person name="Anantharaman K."/>
            <person name="Thomas B.C."/>
            <person name="Malmstrom R."/>
            <person name="Stieglmeier M."/>
            <person name="Klingl A."/>
            <person name="Woyke T."/>
            <person name="Ryan C.M."/>
            <person name="Banfield J.F."/>
        </authorList>
    </citation>
    <scope>NUCLEOTIDE SEQUENCE [LARGE SCALE GENOMIC DNA]</scope>
</reference>
<evidence type="ECO:0000256" key="1">
    <source>
        <dbReference type="SAM" id="Phobius"/>
    </source>
</evidence>
<feature type="transmembrane region" description="Helical" evidence="1">
    <location>
        <begin position="6"/>
        <end position="25"/>
    </location>
</feature>
<dbReference type="Proteomes" id="UP000229631">
    <property type="component" value="Unassembled WGS sequence"/>
</dbReference>
<feature type="transmembrane region" description="Helical" evidence="1">
    <location>
        <begin position="101"/>
        <end position="124"/>
    </location>
</feature>
<keyword evidence="1" id="KW-0472">Membrane</keyword>
<accession>A0A2M7BFF1</accession>
<feature type="transmembrane region" description="Helical" evidence="1">
    <location>
        <begin position="162"/>
        <end position="181"/>
    </location>
</feature>
<dbReference type="AlphaFoldDB" id="A0A2M7BFF1"/>
<sequence>MLGSEIISHFLLTIIYFLLVSVFRGRFDVSLVWLWLGAFLGMFLLDLDHIIYWFVTNSEEEDSRQARALFKTKNYKGMYLLLKRVHETHRHLIFHTATFQVVLLILSFYLLTAGGSVLGSALVLSLNLHLLKDEWFDFFGGRKEALKNWLFWQIRDFSAEKYLAPFLVGASILFLILTVIFK</sequence>
<protein>
    <submittedName>
        <fullName evidence="2">Uncharacterized protein</fullName>
    </submittedName>
</protein>
<organism evidence="2 3">
    <name type="scientific">Candidatus Shapirobacteria bacterium CG03_land_8_20_14_0_80_39_12</name>
    <dbReference type="NCBI Taxonomy" id="1974879"/>
    <lineage>
        <taxon>Bacteria</taxon>
        <taxon>Candidatus Shapironibacteriota</taxon>
    </lineage>
</organism>
<gene>
    <name evidence="2" type="ORF">COS54_00330</name>
</gene>
<dbReference type="EMBL" id="PEVC01000009">
    <property type="protein sequence ID" value="PIV01862.1"/>
    <property type="molecule type" value="Genomic_DNA"/>
</dbReference>
<comment type="caution">
    <text evidence="2">The sequence shown here is derived from an EMBL/GenBank/DDBJ whole genome shotgun (WGS) entry which is preliminary data.</text>
</comment>
<keyword evidence="1" id="KW-0812">Transmembrane</keyword>
<keyword evidence="1" id="KW-1133">Transmembrane helix</keyword>
<name>A0A2M7BFF1_9BACT</name>
<feature type="transmembrane region" description="Helical" evidence="1">
    <location>
        <begin position="32"/>
        <end position="55"/>
    </location>
</feature>
<proteinExistence type="predicted"/>